<proteinExistence type="predicted"/>
<name>A0A8W8I6Z4_MAGGI</name>
<dbReference type="AlphaFoldDB" id="A0A8W8I6Z4"/>
<sequence>MYKLHRLGVSGRLWTLIDDCHTGTSCSVVVNYTNSVWFPVSQGVRLGGILSTFLYLVFINDLLQEIQSQCSNTGIYNIVSSNPTLADDISCIALTPVANHNLAGCHGQGESSRSQLYSFRAICYLTGSEFLKYPRRFTKSKDLEWGISSVNGLLLELDYSVPFQSETFCFIVLMLAEDMTFMGYQAYRAKKFSETHLLQL</sequence>
<dbReference type="EnsemblMetazoa" id="G12892.2">
    <property type="protein sequence ID" value="G12892.2:cds"/>
    <property type="gene ID" value="G12892"/>
</dbReference>
<dbReference type="Proteomes" id="UP000005408">
    <property type="component" value="Unassembled WGS sequence"/>
</dbReference>
<organism evidence="1 2">
    <name type="scientific">Magallana gigas</name>
    <name type="common">Pacific oyster</name>
    <name type="synonym">Crassostrea gigas</name>
    <dbReference type="NCBI Taxonomy" id="29159"/>
    <lineage>
        <taxon>Eukaryota</taxon>
        <taxon>Metazoa</taxon>
        <taxon>Spiralia</taxon>
        <taxon>Lophotrochozoa</taxon>
        <taxon>Mollusca</taxon>
        <taxon>Bivalvia</taxon>
        <taxon>Autobranchia</taxon>
        <taxon>Pteriomorphia</taxon>
        <taxon>Ostreida</taxon>
        <taxon>Ostreoidea</taxon>
        <taxon>Ostreidae</taxon>
        <taxon>Magallana</taxon>
    </lineage>
</organism>
<protein>
    <recommendedName>
        <fullName evidence="3">Reverse transcriptase domain-containing protein</fullName>
    </recommendedName>
</protein>
<evidence type="ECO:0000313" key="1">
    <source>
        <dbReference type="EnsemblMetazoa" id="G12892.2:cds"/>
    </source>
</evidence>
<reference evidence="1" key="1">
    <citation type="submission" date="2022-08" db="UniProtKB">
        <authorList>
            <consortium name="EnsemblMetazoa"/>
        </authorList>
    </citation>
    <scope>IDENTIFICATION</scope>
    <source>
        <strain evidence="1">05x7-T-G4-1.051#20</strain>
    </source>
</reference>
<accession>A0A8W8I6Z4</accession>
<evidence type="ECO:0000313" key="2">
    <source>
        <dbReference type="Proteomes" id="UP000005408"/>
    </source>
</evidence>
<evidence type="ECO:0008006" key="3">
    <source>
        <dbReference type="Google" id="ProtNLM"/>
    </source>
</evidence>
<keyword evidence="2" id="KW-1185">Reference proteome</keyword>